<evidence type="ECO:0000256" key="2">
    <source>
        <dbReference type="ARBA" id="ARBA00022741"/>
    </source>
</evidence>
<dbReference type="PANTHER" id="PTHR43556">
    <property type="entry name" value="PEPTIDE CHAIN RELEASE FACTOR RF3"/>
    <property type="match status" value="1"/>
</dbReference>
<dbReference type="GO" id="GO:0016150">
    <property type="term" value="F:translation release factor activity, codon nonspecific"/>
    <property type="evidence" value="ECO:0007669"/>
    <property type="project" value="TreeGrafter"/>
</dbReference>
<reference evidence="5 6" key="1">
    <citation type="journal article" date="2015" name="Genome Announc.">
        <title>Draft Genome Sequences of Leptospira santarosai Strains U160, U164, and U233, Isolated from Asymptomatic Cattle.</title>
        <authorList>
            <person name="Kremer F.S."/>
            <person name="Eslabao M.R."/>
            <person name="Provisor M."/>
            <person name="Woloski R.D."/>
            <person name="Ramires O.V."/>
            <person name="Moreno L.Z."/>
            <person name="Moreno A.M."/>
            <person name="Hamond C."/>
            <person name="Lilenbaum W."/>
            <person name="Dellagostin O.A."/>
        </authorList>
    </citation>
    <scope>NUCLEOTIDE SEQUENCE [LARGE SCALE GENOMIC DNA]</scope>
    <source>
        <strain evidence="5 6">U160</strain>
    </source>
</reference>
<dbReference type="CDD" id="cd00881">
    <property type="entry name" value="GTP_translation_factor"/>
    <property type="match status" value="1"/>
</dbReference>
<dbReference type="GO" id="GO:0005525">
    <property type="term" value="F:GTP binding"/>
    <property type="evidence" value="ECO:0007669"/>
    <property type="project" value="UniProtKB-KW"/>
</dbReference>
<proteinExistence type="inferred from homology"/>
<organism evidence="5 6">
    <name type="scientific">Leptospira santarosai</name>
    <dbReference type="NCBI Taxonomy" id="28183"/>
    <lineage>
        <taxon>Bacteria</taxon>
        <taxon>Pseudomonadati</taxon>
        <taxon>Spirochaetota</taxon>
        <taxon>Spirochaetia</taxon>
        <taxon>Leptospirales</taxon>
        <taxon>Leptospiraceae</taxon>
        <taxon>Leptospira</taxon>
    </lineage>
</organism>
<dbReference type="Proteomes" id="UP000033961">
    <property type="component" value="Chromosome I"/>
</dbReference>
<evidence type="ECO:0000313" key="6">
    <source>
        <dbReference type="Proteomes" id="UP000033961"/>
    </source>
</evidence>
<evidence type="ECO:0000256" key="3">
    <source>
        <dbReference type="ARBA" id="ARBA00023134"/>
    </source>
</evidence>
<gene>
    <name evidence="5" type="ORF">XB16_2389</name>
</gene>
<dbReference type="Pfam" id="PF00679">
    <property type="entry name" value="EFG_C"/>
    <property type="match status" value="1"/>
</dbReference>
<name>A0A2P1QUX9_9LEPT</name>
<dbReference type="Pfam" id="PF00009">
    <property type="entry name" value="GTP_EFTU"/>
    <property type="match status" value="1"/>
</dbReference>
<evidence type="ECO:0000313" key="5">
    <source>
        <dbReference type="EMBL" id="AVQ12704.1"/>
    </source>
</evidence>
<dbReference type="InterPro" id="IPR035649">
    <property type="entry name" value="EFG_V"/>
</dbReference>
<dbReference type="Gene3D" id="3.40.50.300">
    <property type="entry name" value="P-loop containing nucleotide triphosphate hydrolases"/>
    <property type="match status" value="1"/>
</dbReference>
<dbReference type="Gene3D" id="3.30.70.870">
    <property type="entry name" value="Elongation Factor G (Translational Gtpase), domain 3"/>
    <property type="match status" value="1"/>
</dbReference>
<dbReference type="PANTHER" id="PTHR43556:SF2">
    <property type="entry name" value="PEPTIDE CHAIN RELEASE FACTOR RF3"/>
    <property type="match status" value="1"/>
</dbReference>
<keyword evidence="3" id="KW-0342">GTP-binding</keyword>
<dbReference type="SUPFAM" id="SSF52540">
    <property type="entry name" value="P-loop containing nucleoside triphosphate hydrolases"/>
    <property type="match status" value="1"/>
</dbReference>
<dbReference type="GO" id="GO:0003924">
    <property type="term" value="F:GTPase activity"/>
    <property type="evidence" value="ECO:0007669"/>
    <property type="project" value="InterPro"/>
</dbReference>
<dbReference type="SUPFAM" id="SSF54980">
    <property type="entry name" value="EF-G C-terminal domain-like"/>
    <property type="match status" value="2"/>
</dbReference>
<dbReference type="InterPro" id="IPR004548">
    <property type="entry name" value="PrfC"/>
</dbReference>
<evidence type="ECO:0000256" key="1">
    <source>
        <dbReference type="ARBA" id="ARBA00009978"/>
    </source>
</evidence>
<dbReference type="InterPro" id="IPR027417">
    <property type="entry name" value="P-loop_NTPase"/>
</dbReference>
<dbReference type="Gene3D" id="3.30.70.240">
    <property type="match status" value="1"/>
</dbReference>
<dbReference type="CDD" id="cd03713">
    <property type="entry name" value="EFG_mtEFG_C"/>
    <property type="match status" value="1"/>
</dbReference>
<dbReference type="NCBIfam" id="TIGR00231">
    <property type="entry name" value="small_GTP"/>
    <property type="match status" value="1"/>
</dbReference>
<dbReference type="Pfam" id="PF14492">
    <property type="entry name" value="EFG_III"/>
    <property type="match status" value="1"/>
</dbReference>
<comment type="similarity">
    <text evidence="1">Belongs to the TRAFAC class translation factor GTPase superfamily. Classic translation factor GTPase family. PrfC subfamily.</text>
</comment>
<dbReference type="PROSITE" id="PS51722">
    <property type="entry name" value="G_TR_2"/>
    <property type="match status" value="1"/>
</dbReference>
<dbReference type="InterPro" id="IPR005225">
    <property type="entry name" value="Small_GTP-bd"/>
</dbReference>
<dbReference type="InterPro" id="IPR041095">
    <property type="entry name" value="EFG_II"/>
</dbReference>
<protein>
    <submittedName>
        <fullName evidence="5">GTP-binding domain protein</fullName>
    </submittedName>
</protein>
<dbReference type="PRINTS" id="PR01037">
    <property type="entry name" value="TCRTETOQM"/>
</dbReference>
<dbReference type="AlphaFoldDB" id="A0A2P1QUX9"/>
<dbReference type="InterPro" id="IPR000795">
    <property type="entry name" value="T_Tr_GTP-bd_dom"/>
</dbReference>
<dbReference type="GO" id="GO:0005829">
    <property type="term" value="C:cytosol"/>
    <property type="evidence" value="ECO:0007669"/>
    <property type="project" value="TreeGrafter"/>
</dbReference>
<dbReference type="PRINTS" id="PR00315">
    <property type="entry name" value="ELONGATNFCT"/>
</dbReference>
<accession>A0A2P1QUX9</accession>
<keyword evidence="2" id="KW-0547">Nucleotide-binding</keyword>
<dbReference type="SMART" id="SM00838">
    <property type="entry name" value="EFG_C"/>
    <property type="match status" value="1"/>
</dbReference>
<evidence type="ECO:0000259" key="4">
    <source>
        <dbReference type="PROSITE" id="PS51722"/>
    </source>
</evidence>
<sequence length="627" mass="70392">MQILNVGIYAHIDAGKTTLLERILFESGRIRKPGTVEEGTTESDYLQEEIERGISIQSTLARVFWPSKKEPKVLFQFLDNPGHLDFQSQTNASLVVADLGIVLIDAFEGLKSQTLQNVEWLRKRKIPILFFLNKLDRKGIDITDSLVDLEAVLGKEPILLWKEEGGCTLLQECSSDQSLLPLIEWDDKLSADYLQNPDNLAVLARDGFSKGFWKGEFVPVLGGAALHGNGVRELLGSLELLSKSFQPEFRPKEELGIAFKRELHPDLGRIVYILSSKEFPQNQEFWSASSQGKMDSLYYISTRDIEETSRAFPREIIVIPELHSIRPGDVLYSSPQKEYRSELQPIRKQFQILLEPETDEHRNSLWSALQTLVWLDEGLEAKTLTETGQIQISGLGELHLEVSLSRLREFFPYTFNVSSIKVARFELWKKMARQGEFQHTAFDQKISSGLVHASLVSSNSFSREVRFETKITETLEEAITSAFYEVVAKGSKGEEILGLDLIVHRYDPPDSLTTDVSSLVKVAVIKGLKDIIPKYTELVGPVSSLEILIPDVSLGDVLGSLSKRNARIQEVISLGDGKSLVHAKASTENLLGFAGVLRNMTQGRGVLSLDSLFNPEHYYVITLVDSR</sequence>
<dbReference type="InterPro" id="IPR035647">
    <property type="entry name" value="EFG_III/V"/>
</dbReference>
<feature type="domain" description="Tr-type G" evidence="4">
    <location>
        <begin position="1"/>
        <end position="248"/>
    </location>
</feature>
<dbReference type="InterPro" id="IPR000640">
    <property type="entry name" value="EFG_V-like"/>
</dbReference>
<dbReference type="NCBIfam" id="NF009892">
    <property type="entry name" value="PRK13351.1-3"/>
    <property type="match status" value="1"/>
</dbReference>
<dbReference type="EMBL" id="CP027843">
    <property type="protein sequence ID" value="AVQ12704.1"/>
    <property type="molecule type" value="Genomic_DNA"/>
</dbReference>